<feature type="domain" description="C-type lectin" evidence="3">
    <location>
        <begin position="1"/>
        <end position="122"/>
    </location>
</feature>
<organism evidence="4 5">
    <name type="scientific">Batillaria attramentaria</name>
    <dbReference type="NCBI Taxonomy" id="370345"/>
    <lineage>
        <taxon>Eukaryota</taxon>
        <taxon>Metazoa</taxon>
        <taxon>Spiralia</taxon>
        <taxon>Lophotrochozoa</taxon>
        <taxon>Mollusca</taxon>
        <taxon>Gastropoda</taxon>
        <taxon>Caenogastropoda</taxon>
        <taxon>Sorbeoconcha</taxon>
        <taxon>Cerithioidea</taxon>
        <taxon>Batillariidae</taxon>
        <taxon>Batillaria</taxon>
    </lineage>
</organism>
<reference evidence="4 5" key="1">
    <citation type="journal article" date="2023" name="Sci. Data">
        <title>Genome assembly of the Korean intertidal mud-creeper Batillaria attramentaria.</title>
        <authorList>
            <person name="Patra A.K."/>
            <person name="Ho P.T."/>
            <person name="Jun S."/>
            <person name="Lee S.J."/>
            <person name="Kim Y."/>
            <person name="Won Y.J."/>
        </authorList>
    </citation>
    <scope>NUCLEOTIDE SEQUENCE [LARGE SCALE GENOMIC DNA]</scope>
    <source>
        <strain evidence="4">Wonlab-2016</strain>
    </source>
</reference>
<feature type="region of interest" description="Disordered" evidence="1">
    <location>
        <begin position="295"/>
        <end position="334"/>
    </location>
</feature>
<dbReference type="CDD" id="cd00037">
    <property type="entry name" value="CLECT"/>
    <property type="match status" value="1"/>
</dbReference>
<dbReference type="EMBL" id="JACVVK020000628">
    <property type="protein sequence ID" value="KAK7462014.1"/>
    <property type="molecule type" value="Genomic_DNA"/>
</dbReference>
<feature type="compositionally biased region" description="Polar residues" evidence="1">
    <location>
        <begin position="474"/>
        <end position="510"/>
    </location>
</feature>
<evidence type="ECO:0000313" key="5">
    <source>
        <dbReference type="Proteomes" id="UP001519460"/>
    </source>
</evidence>
<keyword evidence="2" id="KW-1133">Transmembrane helix</keyword>
<dbReference type="AlphaFoldDB" id="A0ABD0J6C2"/>
<comment type="caution">
    <text evidence="4">The sequence shown here is derived from an EMBL/GenBank/DDBJ whole genome shotgun (WGS) entry which is preliminary data.</text>
</comment>
<name>A0ABD0J6C2_9CAEN</name>
<protein>
    <recommendedName>
        <fullName evidence="3">C-type lectin domain-containing protein</fullName>
    </recommendedName>
</protein>
<dbReference type="InterPro" id="IPR016187">
    <property type="entry name" value="CTDL_fold"/>
</dbReference>
<dbReference type="Pfam" id="PF00059">
    <property type="entry name" value="Lectin_C"/>
    <property type="match status" value="1"/>
</dbReference>
<keyword evidence="5" id="KW-1185">Reference proteome</keyword>
<dbReference type="PROSITE" id="PS50041">
    <property type="entry name" value="C_TYPE_LECTIN_2"/>
    <property type="match status" value="1"/>
</dbReference>
<evidence type="ECO:0000256" key="1">
    <source>
        <dbReference type="SAM" id="MobiDB-lite"/>
    </source>
</evidence>
<proteinExistence type="predicted"/>
<sequence>AKLTWNEAHVQCQQVNMTLASLGKDSTNYIKALSAASWFGHTVPDDFWIGLHDMDVHDPVKNNTGYGWAEDCQQLMSTSDGWAGWGNGEPQATDTNWCVTVANDTGDWQTSKCGEQHSFLCQRKIKTEIQTPIKARLGQLGWLILLKPDSNKCSYILVDYGPCKYNMASREELKTQDLQDCQRNCESKANSSKPCWSVHYKPYVCYLRYFNGIPVCPQDSATDSGDSYYRQCFSVNFDDSPLLSSGGSNFPEVTCASTTSLTTLNLESTTPGSTQKDWYRLAATSAVDVTESTTRANSAVDATESTTRANSAVDATESTPRANSAVDVTESTTRANSAVDVTESTTRATSAVDVTESTTRASSAVDVTESTTRATSAVDVTESTTRATSALDVTESTTRATSAVDVTESTTRANIAVDVTEGTTRANSAVDVMERTTRATGTVKSISDVHSTTESRQDDPSMTESSDDVKRANESGSDVHNTTESFYDVRNTTESGNDVHSTTKSSNDVRSTSESRNDVYSETRGITDDDLTTKTIPDTQNTIESTTDVNSITTMLDVATDDVTVTSTANVDVTASPTTAPSDTPDPQLSLTAVSPFGKSSTAPTSVATTPKPPFPRNLCGCRCLPLNATSSRDIDEALKAADDVKKELKVDVTTLSSQRRRKESAPDPRPSSTNMGVVGVVLIVTVLAFILLSDLRVVVRHLVF</sequence>
<evidence type="ECO:0000259" key="3">
    <source>
        <dbReference type="PROSITE" id="PS50041"/>
    </source>
</evidence>
<evidence type="ECO:0000256" key="2">
    <source>
        <dbReference type="SAM" id="Phobius"/>
    </source>
</evidence>
<dbReference type="InterPro" id="IPR001304">
    <property type="entry name" value="C-type_lectin-like"/>
</dbReference>
<dbReference type="InterPro" id="IPR016186">
    <property type="entry name" value="C-type_lectin-like/link_sf"/>
</dbReference>
<feature type="non-terminal residue" evidence="4">
    <location>
        <position position="705"/>
    </location>
</feature>
<dbReference type="Gene3D" id="3.10.100.10">
    <property type="entry name" value="Mannose-Binding Protein A, subunit A"/>
    <property type="match status" value="1"/>
</dbReference>
<feature type="transmembrane region" description="Helical" evidence="2">
    <location>
        <begin position="676"/>
        <end position="693"/>
    </location>
</feature>
<feature type="compositionally biased region" description="Basic and acidic residues" evidence="1">
    <location>
        <begin position="511"/>
        <end position="527"/>
    </location>
</feature>
<feature type="compositionally biased region" description="Polar residues" evidence="1">
    <location>
        <begin position="438"/>
        <end position="450"/>
    </location>
</feature>
<gene>
    <name evidence="4" type="ORF">BaRGS_00038571</name>
</gene>
<feature type="non-terminal residue" evidence="4">
    <location>
        <position position="1"/>
    </location>
</feature>
<dbReference type="SUPFAM" id="SSF56436">
    <property type="entry name" value="C-type lectin-like"/>
    <property type="match status" value="1"/>
</dbReference>
<feature type="region of interest" description="Disordered" evidence="1">
    <location>
        <begin position="435"/>
        <end position="537"/>
    </location>
</feature>
<dbReference type="Proteomes" id="UP001519460">
    <property type="component" value="Unassembled WGS sequence"/>
</dbReference>
<keyword evidence="2" id="KW-0472">Membrane</keyword>
<evidence type="ECO:0000313" key="4">
    <source>
        <dbReference type="EMBL" id="KAK7462014.1"/>
    </source>
</evidence>
<accession>A0ABD0J6C2</accession>
<keyword evidence="2" id="KW-0812">Transmembrane</keyword>